<proteinExistence type="inferred from homology"/>
<dbReference type="PROSITE" id="PS00062">
    <property type="entry name" value="ALDOKETO_REDUCTASE_2"/>
    <property type="match status" value="1"/>
</dbReference>
<comment type="similarity">
    <text evidence="1">Belongs to the aldo/keto reductase family.</text>
</comment>
<dbReference type="SUPFAM" id="SSF51430">
    <property type="entry name" value="NAD(P)-linked oxidoreductase"/>
    <property type="match status" value="1"/>
</dbReference>
<dbReference type="InterPro" id="IPR023210">
    <property type="entry name" value="NADP_OxRdtase_dom"/>
</dbReference>
<evidence type="ECO:0000259" key="7">
    <source>
        <dbReference type="Pfam" id="PF00248"/>
    </source>
</evidence>
<feature type="domain" description="NADP-dependent oxidoreductase" evidence="7">
    <location>
        <begin position="21"/>
        <end position="296"/>
    </location>
</feature>
<dbReference type="Gene3D" id="3.20.20.100">
    <property type="entry name" value="NADP-dependent oxidoreductase domain"/>
    <property type="match status" value="1"/>
</dbReference>
<feature type="site" description="Lowers pKa of active site Tyr" evidence="6">
    <location>
        <position position="83"/>
    </location>
</feature>
<dbReference type="InterPro" id="IPR020471">
    <property type="entry name" value="AKR"/>
</dbReference>
<keyword evidence="9" id="KW-1185">Reference proteome</keyword>
<dbReference type="Proteomes" id="UP001209878">
    <property type="component" value="Unassembled WGS sequence"/>
</dbReference>
<dbReference type="FunFam" id="3.20.20.100:FF:000006">
    <property type="entry name" value="Aldo-keto reductase family 1 member A1"/>
    <property type="match status" value="1"/>
</dbReference>
<sequence length="311" mass="34733">MESCRVPGATIGTAGATIPVVGLGTWRSQAGHAREAVQCAIDAGYRHIDCAFHYGNEADIGRAINEKIADGHVNREDLFIVSKLWNTFHSSEDVKPALQKSLQNLGLTYLDLYLIHFPTAFQRGGPAYPRNDNGQLLYADTHYLETWQALEKCVDEGLVRNIGLSNFNSLQIQDILDNCRIRPANLQVEIHPYFSQDGLVEYCHREGLTITAYSPLASPDNPGTLPECSRLLEEPTLLRLGTKYNKSAAQVVLRWLLQRKIVVIPKSVTPSRIKENIQLFDFELTTDDMASVKALDKHTRLVASYLINKDG</sequence>
<organism evidence="8 9">
    <name type="scientific">Ridgeia piscesae</name>
    <name type="common">Tubeworm</name>
    <dbReference type="NCBI Taxonomy" id="27915"/>
    <lineage>
        <taxon>Eukaryota</taxon>
        <taxon>Metazoa</taxon>
        <taxon>Spiralia</taxon>
        <taxon>Lophotrochozoa</taxon>
        <taxon>Annelida</taxon>
        <taxon>Polychaeta</taxon>
        <taxon>Sedentaria</taxon>
        <taxon>Canalipalpata</taxon>
        <taxon>Sabellida</taxon>
        <taxon>Siboglinidae</taxon>
        <taxon>Ridgeia</taxon>
    </lineage>
</organism>
<evidence type="ECO:0000256" key="1">
    <source>
        <dbReference type="ARBA" id="ARBA00007905"/>
    </source>
</evidence>
<keyword evidence="3" id="KW-0560">Oxidoreductase</keyword>
<evidence type="ECO:0000256" key="2">
    <source>
        <dbReference type="ARBA" id="ARBA00022857"/>
    </source>
</evidence>
<dbReference type="AlphaFoldDB" id="A0AAD9L6V7"/>
<dbReference type="InterPro" id="IPR018170">
    <property type="entry name" value="Aldo/ket_reductase_CS"/>
</dbReference>
<evidence type="ECO:0000313" key="9">
    <source>
        <dbReference type="Proteomes" id="UP001209878"/>
    </source>
</evidence>
<evidence type="ECO:0000256" key="5">
    <source>
        <dbReference type="PIRSR" id="PIRSR000097-2"/>
    </source>
</evidence>
<dbReference type="PANTHER" id="PTHR11732">
    <property type="entry name" value="ALDO/KETO REDUCTASE"/>
    <property type="match status" value="1"/>
</dbReference>
<evidence type="ECO:0000313" key="8">
    <source>
        <dbReference type="EMBL" id="KAK2183692.1"/>
    </source>
</evidence>
<keyword evidence="2" id="KW-0521">NADP</keyword>
<evidence type="ECO:0000256" key="4">
    <source>
        <dbReference type="PIRSR" id="PIRSR000097-1"/>
    </source>
</evidence>
<dbReference type="PROSITE" id="PS00063">
    <property type="entry name" value="ALDOKETO_REDUCTASE_3"/>
    <property type="match status" value="1"/>
</dbReference>
<reference evidence="8" key="1">
    <citation type="journal article" date="2023" name="Mol. Biol. Evol.">
        <title>Third-Generation Sequencing Reveals the Adaptive Role of the Epigenome in Three Deep-Sea Polychaetes.</title>
        <authorList>
            <person name="Perez M."/>
            <person name="Aroh O."/>
            <person name="Sun Y."/>
            <person name="Lan Y."/>
            <person name="Juniper S.K."/>
            <person name="Young C.R."/>
            <person name="Angers B."/>
            <person name="Qian P.Y."/>
        </authorList>
    </citation>
    <scope>NUCLEOTIDE SEQUENCE</scope>
    <source>
        <strain evidence="8">R07B-5</strain>
    </source>
</reference>
<name>A0AAD9L6V7_RIDPI</name>
<dbReference type="PIRSF" id="PIRSF000097">
    <property type="entry name" value="AKR"/>
    <property type="match status" value="1"/>
</dbReference>
<dbReference type="PROSITE" id="PS00798">
    <property type="entry name" value="ALDOKETO_REDUCTASE_1"/>
    <property type="match status" value="1"/>
</dbReference>
<dbReference type="PRINTS" id="PR00069">
    <property type="entry name" value="ALDKETRDTASE"/>
</dbReference>
<accession>A0AAD9L6V7</accession>
<dbReference type="InterPro" id="IPR036812">
    <property type="entry name" value="NAD(P)_OxRdtase_dom_sf"/>
</dbReference>
<feature type="binding site" evidence="5">
    <location>
        <position position="116"/>
    </location>
    <ligand>
        <name>substrate</name>
    </ligand>
</feature>
<dbReference type="Pfam" id="PF00248">
    <property type="entry name" value="Aldo_ket_red"/>
    <property type="match status" value="1"/>
</dbReference>
<dbReference type="GO" id="GO:0016491">
    <property type="term" value="F:oxidoreductase activity"/>
    <property type="evidence" value="ECO:0007669"/>
    <property type="project" value="UniProtKB-KW"/>
</dbReference>
<evidence type="ECO:0000256" key="3">
    <source>
        <dbReference type="ARBA" id="ARBA00023002"/>
    </source>
</evidence>
<protein>
    <recommendedName>
        <fullName evidence="7">NADP-dependent oxidoreductase domain-containing protein</fullName>
    </recommendedName>
</protein>
<gene>
    <name evidence="8" type="ORF">NP493_299g00019</name>
</gene>
<comment type="caution">
    <text evidence="8">The sequence shown here is derived from an EMBL/GenBank/DDBJ whole genome shotgun (WGS) entry which is preliminary data.</text>
</comment>
<evidence type="ECO:0000256" key="6">
    <source>
        <dbReference type="PIRSR" id="PIRSR000097-3"/>
    </source>
</evidence>
<feature type="active site" description="Proton donor" evidence="4">
    <location>
        <position position="54"/>
    </location>
</feature>
<dbReference type="EMBL" id="JAODUO010000299">
    <property type="protein sequence ID" value="KAK2183692.1"/>
    <property type="molecule type" value="Genomic_DNA"/>
</dbReference>